<evidence type="ECO:0000256" key="6">
    <source>
        <dbReference type="ARBA" id="ARBA00022840"/>
    </source>
</evidence>
<organism evidence="10 11">
    <name type="scientific">Actinoplanes lutulentus</name>
    <dbReference type="NCBI Taxonomy" id="1287878"/>
    <lineage>
        <taxon>Bacteria</taxon>
        <taxon>Bacillati</taxon>
        <taxon>Actinomycetota</taxon>
        <taxon>Actinomycetes</taxon>
        <taxon>Micromonosporales</taxon>
        <taxon>Micromonosporaceae</taxon>
        <taxon>Actinoplanes</taxon>
    </lineage>
</organism>
<evidence type="ECO:0000256" key="1">
    <source>
        <dbReference type="ARBA" id="ARBA00012513"/>
    </source>
</evidence>
<dbReference type="OrthoDB" id="9762169at2"/>
<dbReference type="InterPro" id="IPR011009">
    <property type="entry name" value="Kinase-like_dom_sf"/>
</dbReference>
<evidence type="ECO:0000256" key="5">
    <source>
        <dbReference type="ARBA" id="ARBA00022777"/>
    </source>
</evidence>
<dbReference type="PROSITE" id="PS50231">
    <property type="entry name" value="RICIN_B_LECTIN"/>
    <property type="match status" value="1"/>
</dbReference>
<gene>
    <name evidence="10" type="ORF">B0I29_107281</name>
</gene>
<dbReference type="PROSITE" id="PS00108">
    <property type="entry name" value="PROTEIN_KINASE_ST"/>
    <property type="match status" value="1"/>
</dbReference>
<dbReference type="GO" id="GO:0005524">
    <property type="term" value="F:ATP binding"/>
    <property type="evidence" value="ECO:0007669"/>
    <property type="project" value="UniProtKB-UniRule"/>
</dbReference>
<dbReference type="InterPro" id="IPR017441">
    <property type="entry name" value="Protein_kinase_ATP_BS"/>
</dbReference>
<feature type="binding site" evidence="7">
    <location>
        <position position="39"/>
    </location>
    <ligand>
        <name>ATP</name>
        <dbReference type="ChEBI" id="CHEBI:30616"/>
    </ligand>
</feature>
<dbReference type="Gene3D" id="2.80.10.50">
    <property type="match status" value="1"/>
</dbReference>
<dbReference type="CDD" id="cd14014">
    <property type="entry name" value="STKc_PknB_like"/>
    <property type="match status" value="1"/>
</dbReference>
<proteinExistence type="predicted"/>
<dbReference type="RefSeq" id="WP_111650195.1">
    <property type="nucleotide sequence ID" value="NZ_JACHWI010000001.1"/>
</dbReference>
<dbReference type="Pfam" id="PF00069">
    <property type="entry name" value="Pkinase"/>
    <property type="match status" value="1"/>
</dbReference>
<dbReference type="GO" id="GO:0004674">
    <property type="term" value="F:protein serine/threonine kinase activity"/>
    <property type="evidence" value="ECO:0007669"/>
    <property type="project" value="UniProtKB-KW"/>
</dbReference>
<protein>
    <recommendedName>
        <fullName evidence="1">non-specific serine/threonine protein kinase</fullName>
        <ecNumber evidence="1">2.7.11.1</ecNumber>
    </recommendedName>
</protein>
<dbReference type="InterPro" id="IPR000719">
    <property type="entry name" value="Prot_kinase_dom"/>
</dbReference>
<dbReference type="PANTHER" id="PTHR43289">
    <property type="entry name" value="MITOGEN-ACTIVATED PROTEIN KINASE KINASE KINASE 20-RELATED"/>
    <property type="match status" value="1"/>
</dbReference>
<dbReference type="InterPro" id="IPR008271">
    <property type="entry name" value="Ser/Thr_kinase_AS"/>
</dbReference>
<dbReference type="PROSITE" id="PS00107">
    <property type="entry name" value="PROTEIN_KINASE_ATP"/>
    <property type="match status" value="1"/>
</dbReference>
<evidence type="ECO:0000259" key="9">
    <source>
        <dbReference type="PROSITE" id="PS50011"/>
    </source>
</evidence>
<dbReference type="EMBL" id="QLMJ01000007">
    <property type="protein sequence ID" value="RAK37019.1"/>
    <property type="molecule type" value="Genomic_DNA"/>
</dbReference>
<sequence length="582" mass="58961">MLPSIIAERYRLTGRIGQGGMGRVWAARDELLGRDVAIKELVPPPGLTESELRTLRDRAIREARAIARLDQANVVRVHDVVFHADVPWIVMELVESRSLYQVVRAEGPMAPEMAARIGLGVLAGLRAAHRAGILHRDVKPGNVLLAHDGRVVLTDFGLATAAGDSSMTSTGVVLGSPSYLAPERALDGEIGPAADLWSLGATLYAAVEGRPPYDRSSPMATLTALATELPAPPERAGSLRPALIALLQKNPAERADAETAQRLLVAAMVGARPASRAAAFPDEPRVRTKAPEVPEEQPATRPAVAPGGGEGPEVAAGLSGGAVDAVVGLTSVPKKGRRRTALLAAAGLIALGLAAQPAVSALVGGDPAPAEVGQGAIPQPGVSGAAGGSGATIAPGPVPSSLPVKAANPEKSPRGSAPAVSGTAATRTTAAAATTTAGSGAGATTAPAGAAATTATSATTAATAVGREVKSMGTGTCLHATAARVVLNGCTGVAEQRFSFPGDGTMRVGGRCVQIGDTGDGTLLQTATCTGSSAQMFTYNSSYDLVSEWAVKCVDVPDASTADGVRAQIWECTGASQQKWSY</sequence>
<dbReference type="InterPro" id="IPR035992">
    <property type="entry name" value="Ricin_B-like_lectins"/>
</dbReference>
<evidence type="ECO:0000256" key="7">
    <source>
        <dbReference type="PROSITE-ProRule" id="PRU10141"/>
    </source>
</evidence>
<evidence type="ECO:0000256" key="3">
    <source>
        <dbReference type="ARBA" id="ARBA00022679"/>
    </source>
</evidence>
<keyword evidence="5 10" id="KW-0418">Kinase</keyword>
<dbReference type="AlphaFoldDB" id="A0A327ZBT1"/>
<dbReference type="SMART" id="SM00220">
    <property type="entry name" value="S_TKc"/>
    <property type="match status" value="1"/>
</dbReference>
<dbReference type="Pfam" id="PF00652">
    <property type="entry name" value="Ricin_B_lectin"/>
    <property type="match status" value="1"/>
</dbReference>
<evidence type="ECO:0000256" key="8">
    <source>
        <dbReference type="SAM" id="MobiDB-lite"/>
    </source>
</evidence>
<feature type="domain" description="Protein kinase" evidence="9">
    <location>
        <begin position="10"/>
        <end position="264"/>
    </location>
</feature>
<dbReference type="SUPFAM" id="SSF56112">
    <property type="entry name" value="Protein kinase-like (PK-like)"/>
    <property type="match status" value="1"/>
</dbReference>
<reference evidence="10 11" key="1">
    <citation type="submission" date="2018-06" db="EMBL/GenBank/DDBJ databases">
        <title>Genomic Encyclopedia of Type Strains, Phase III (KMG-III): the genomes of soil and plant-associated and newly described type strains.</title>
        <authorList>
            <person name="Whitman W."/>
        </authorList>
    </citation>
    <scope>NUCLEOTIDE SEQUENCE [LARGE SCALE GENOMIC DNA]</scope>
    <source>
        <strain evidence="10 11">CGMCC 4.7090</strain>
    </source>
</reference>
<dbReference type="SMART" id="SM00458">
    <property type="entry name" value="RICIN"/>
    <property type="match status" value="1"/>
</dbReference>
<keyword evidence="3" id="KW-0808">Transferase</keyword>
<dbReference type="Proteomes" id="UP000249341">
    <property type="component" value="Unassembled WGS sequence"/>
</dbReference>
<dbReference type="PROSITE" id="PS50011">
    <property type="entry name" value="PROTEIN_KINASE_DOM"/>
    <property type="match status" value="1"/>
</dbReference>
<dbReference type="InterPro" id="IPR000772">
    <property type="entry name" value="Ricin_B_lectin"/>
</dbReference>
<dbReference type="Gene3D" id="1.10.510.10">
    <property type="entry name" value="Transferase(Phosphotransferase) domain 1"/>
    <property type="match status" value="1"/>
</dbReference>
<accession>A0A327ZBT1</accession>
<name>A0A327ZBT1_9ACTN</name>
<feature type="region of interest" description="Disordered" evidence="8">
    <location>
        <begin position="276"/>
        <end position="313"/>
    </location>
</feature>
<dbReference type="Gene3D" id="3.30.200.20">
    <property type="entry name" value="Phosphorylase Kinase, domain 1"/>
    <property type="match status" value="1"/>
</dbReference>
<keyword evidence="2 10" id="KW-0723">Serine/threonine-protein kinase</keyword>
<evidence type="ECO:0000256" key="2">
    <source>
        <dbReference type="ARBA" id="ARBA00022527"/>
    </source>
</evidence>
<evidence type="ECO:0000256" key="4">
    <source>
        <dbReference type="ARBA" id="ARBA00022741"/>
    </source>
</evidence>
<evidence type="ECO:0000313" key="10">
    <source>
        <dbReference type="EMBL" id="RAK37019.1"/>
    </source>
</evidence>
<dbReference type="PANTHER" id="PTHR43289:SF6">
    <property type="entry name" value="SERINE_THREONINE-PROTEIN KINASE NEKL-3"/>
    <property type="match status" value="1"/>
</dbReference>
<feature type="compositionally biased region" description="Low complexity" evidence="8">
    <location>
        <begin position="421"/>
        <end position="456"/>
    </location>
</feature>
<comment type="caution">
    <text evidence="10">The sequence shown here is derived from an EMBL/GenBank/DDBJ whole genome shotgun (WGS) entry which is preliminary data.</text>
</comment>
<keyword evidence="11" id="KW-1185">Reference proteome</keyword>
<dbReference type="EC" id="2.7.11.1" evidence="1"/>
<feature type="compositionally biased region" description="Basic and acidic residues" evidence="8">
    <location>
        <begin position="282"/>
        <end position="292"/>
    </location>
</feature>
<keyword evidence="6 7" id="KW-0067">ATP-binding</keyword>
<feature type="region of interest" description="Disordered" evidence="8">
    <location>
        <begin position="373"/>
        <end position="456"/>
    </location>
</feature>
<keyword evidence="4 7" id="KW-0547">Nucleotide-binding</keyword>
<evidence type="ECO:0000313" key="11">
    <source>
        <dbReference type="Proteomes" id="UP000249341"/>
    </source>
</evidence>
<dbReference type="SUPFAM" id="SSF50370">
    <property type="entry name" value="Ricin B-like lectins"/>
    <property type="match status" value="1"/>
</dbReference>